<accession>A0ABU4TRL2</accession>
<reference evidence="1 2" key="2">
    <citation type="submission" date="2023-11" db="EMBL/GenBank/DDBJ databases">
        <authorList>
            <person name="Lara A.C."/>
            <person name="Chronakova A."/>
        </authorList>
    </citation>
    <scope>NUCLEOTIDE SEQUENCE [LARGE SCALE GENOMIC DNA]</scope>
    <source>
        <strain evidence="1 2">BCCO 10_0798</strain>
    </source>
</reference>
<reference evidence="1 2" key="1">
    <citation type="submission" date="2023-11" db="EMBL/GenBank/DDBJ databases">
        <title>Lentzea sokolovensis, sp. nov., Lentzea kristufkii, sp. nov., and Lentzea miocenensis, sp. nov., rare actinobacteria from Sokolov Coal Basin, Miocene lacustrine sediment, Czech Republic.</title>
        <authorList>
            <person name="Lara A."/>
            <person name="Kotroba L."/>
            <person name="Nouioui I."/>
            <person name="Neumann-Schaal M."/>
            <person name="Mast Y."/>
            <person name="Chronakova A."/>
        </authorList>
    </citation>
    <scope>NUCLEOTIDE SEQUENCE [LARGE SCALE GENOMIC DNA]</scope>
    <source>
        <strain evidence="1 2">BCCO 10_0798</strain>
    </source>
</reference>
<dbReference type="SUPFAM" id="SSF54637">
    <property type="entry name" value="Thioesterase/thiol ester dehydrase-isomerase"/>
    <property type="match status" value="1"/>
</dbReference>
<dbReference type="Gene3D" id="3.10.129.10">
    <property type="entry name" value="Hotdog Thioesterase"/>
    <property type="match status" value="1"/>
</dbReference>
<evidence type="ECO:0000313" key="1">
    <source>
        <dbReference type="EMBL" id="MDX8050928.1"/>
    </source>
</evidence>
<keyword evidence="2" id="KW-1185">Reference proteome</keyword>
<gene>
    <name evidence="1" type="ORF">SK571_16180</name>
</gene>
<evidence type="ECO:0000313" key="2">
    <source>
        <dbReference type="Proteomes" id="UP001271792"/>
    </source>
</evidence>
<dbReference type="GO" id="GO:0016787">
    <property type="term" value="F:hydrolase activity"/>
    <property type="evidence" value="ECO:0007669"/>
    <property type="project" value="UniProtKB-KW"/>
</dbReference>
<comment type="caution">
    <text evidence="1">The sequence shown here is derived from an EMBL/GenBank/DDBJ whole genome shotgun (WGS) entry which is preliminary data.</text>
</comment>
<protein>
    <submittedName>
        <fullName evidence="1">PaaI family thioesterase</fullName>
        <ecNumber evidence="1">3.1.2.-</ecNumber>
    </submittedName>
</protein>
<keyword evidence="1" id="KW-0378">Hydrolase</keyword>
<name>A0ABU4TRL2_9PSEU</name>
<sequence length="170" mass="18249">MTAPIEVPWQVLPGYQCFGCSPSNEQGLKLTFTRNGDGIETRLLFGRAFESYPGIVHGGIATTVCDEIMGNLLVLRFGATVFTTTLRTRYLAPLEVGVAYRCVASTDAGPDTPAPLRAHAEILGPDGSPHVTAFGVYQPATEEQARERMAISDSDAALVQQAIAAHRIEN</sequence>
<dbReference type="CDD" id="cd03443">
    <property type="entry name" value="PaaI_thioesterase"/>
    <property type="match status" value="1"/>
</dbReference>
<dbReference type="InterPro" id="IPR029069">
    <property type="entry name" value="HotDog_dom_sf"/>
</dbReference>
<proteinExistence type="predicted"/>
<dbReference type="EC" id="3.1.2.-" evidence="1"/>
<organism evidence="1 2">
    <name type="scientific">Lentzea kristufekii</name>
    <dbReference type="NCBI Taxonomy" id="3095430"/>
    <lineage>
        <taxon>Bacteria</taxon>
        <taxon>Bacillati</taxon>
        <taxon>Actinomycetota</taxon>
        <taxon>Actinomycetes</taxon>
        <taxon>Pseudonocardiales</taxon>
        <taxon>Pseudonocardiaceae</taxon>
        <taxon>Lentzea</taxon>
    </lineage>
</organism>
<dbReference type="EMBL" id="JAXAVV010000007">
    <property type="protein sequence ID" value="MDX8050928.1"/>
    <property type="molecule type" value="Genomic_DNA"/>
</dbReference>
<dbReference type="Proteomes" id="UP001271792">
    <property type="component" value="Unassembled WGS sequence"/>
</dbReference>
<dbReference type="RefSeq" id="WP_319984904.1">
    <property type="nucleotide sequence ID" value="NZ_JAXAVV010000007.1"/>
</dbReference>